<reference evidence="1 2" key="1">
    <citation type="submission" date="2020-05" db="EMBL/GenBank/DDBJ databases">
        <title>Identification and distribution of gene clusters putatively required for synthesis of sphingolipid metabolism inhibitors in phylogenetically diverse species of the filamentous fungus Fusarium.</title>
        <authorList>
            <person name="Kim H.-S."/>
            <person name="Busman M."/>
            <person name="Brown D.W."/>
            <person name="Divon H."/>
            <person name="Uhlig S."/>
            <person name="Proctor R.H."/>
        </authorList>
    </citation>
    <scope>NUCLEOTIDE SEQUENCE [LARGE SCALE GENOMIC DNA]</scope>
    <source>
        <strain evidence="1 2">NRRL 66235</strain>
    </source>
</reference>
<protein>
    <submittedName>
        <fullName evidence="1">Uncharacterized protein</fullName>
    </submittedName>
</protein>
<dbReference type="AlphaFoldDB" id="A0A8H5XUF7"/>
<accession>A0A8H5XUF7</accession>
<proteinExistence type="predicted"/>
<name>A0A8H5XUF7_9HYPO</name>
<keyword evidence="2" id="KW-1185">Reference proteome</keyword>
<dbReference type="EMBL" id="JAAOAN010000753">
    <property type="protein sequence ID" value="KAF5700132.1"/>
    <property type="molecule type" value="Genomic_DNA"/>
</dbReference>
<gene>
    <name evidence="1" type="ORF">FMUND_14437</name>
</gene>
<evidence type="ECO:0000313" key="2">
    <source>
        <dbReference type="Proteomes" id="UP000544331"/>
    </source>
</evidence>
<dbReference type="OrthoDB" id="4982631at2759"/>
<comment type="caution">
    <text evidence="1">The sequence shown here is derived from an EMBL/GenBank/DDBJ whole genome shotgun (WGS) entry which is preliminary data.</text>
</comment>
<organism evidence="1 2">
    <name type="scientific">Fusarium mundagurra</name>
    <dbReference type="NCBI Taxonomy" id="1567541"/>
    <lineage>
        <taxon>Eukaryota</taxon>
        <taxon>Fungi</taxon>
        <taxon>Dikarya</taxon>
        <taxon>Ascomycota</taxon>
        <taxon>Pezizomycotina</taxon>
        <taxon>Sordariomycetes</taxon>
        <taxon>Hypocreomycetidae</taxon>
        <taxon>Hypocreales</taxon>
        <taxon>Nectriaceae</taxon>
        <taxon>Fusarium</taxon>
        <taxon>Fusarium fujikuroi species complex</taxon>
    </lineage>
</organism>
<evidence type="ECO:0000313" key="1">
    <source>
        <dbReference type="EMBL" id="KAF5700132.1"/>
    </source>
</evidence>
<sequence length="118" mass="13934">MPVPKNPCSECKSQHLKPFTFVNYDSTTKKYLLLFKRCFALVIRAYRMDPIERTKLLRDRLSRKQVRYLDLICSHVYWDEMDGVASTQKSAGELCATKKVHDKTIEEEEEEEEEELTI</sequence>
<dbReference type="Proteomes" id="UP000544331">
    <property type="component" value="Unassembled WGS sequence"/>
</dbReference>